<proteinExistence type="predicted"/>
<gene>
    <name evidence="1" type="ORF">JK364_53080</name>
</gene>
<protein>
    <submittedName>
        <fullName evidence="1">Zinc-binding dehydrogenase</fullName>
    </submittedName>
</protein>
<dbReference type="EMBL" id="JAERRG010000073">
    <property type="protein sequence ID" value="MBL1120926.1"/>
    <property type="molecule type" value="Genomic_DNA"/>
</dbReference>
<keyword evidence="2" id="KW-1185">Reference proteome</keyword>
<evidence type="ECO:0000313" key="1">
    <source>
        <dbReference type="EMBL" id="MBL1120926.1"/>
    </source>
</evidence>
<sequence length="67" mass="7076">SALPGPYQVLIAKVSVEDLDAVAQAVGKGILRLPIARTVPLGRAIEALTELERDRTPKGGKLVITTE</sequence>
<accession>A0ABS1QAE3</accession>
<reference evidence="1 2" key="1">
    <citation type="submission" date="2021-01" db="EMBL/GenBank/DDBJ databases">
        <title>WGS of actinomycetes isolated from Thailand.</title>
        <authorList>
            <person name="Thawai C."/>
        </authorList>
    </citation>
    <scope>NUCLEOTIDE SEQUENCE [LARGE SCALE GENOMIC DNA]</scope>
    <source>
        <strain evidence="1 2">CA3R110</strain>
    </source>
</reference>
<feature type="non-terminal residue" evidence="1">
    <location>
        <position position="1"/>
    </location>
</feature>
<evidence type="ECO:0000313" key="2">
    <source>
        <dbReference type="Proteomes" id="UP000621510"/>
    </source>
</evidence>
<dbReference type="Proteomes" id="UP000621510">
    <property type="component" value="Unassembled WGS sequence"/>
</dbReference>
<name>A0ABS1QAE3_9ACTN</name>
<organism evidence="1 2">
    <name type="scientific">Streptomyces endocoffeicus</name>
    <dbReference type="NCBI Taxonomy" id="2898945"/>
    <lineage>
        <taxon>Bacteria</taxon>
        <taxon>Bacillati</taxon>
        <taxon>Actinomycetota</taxon>
        <taxon>Actinomycetes</taxon>
        <taxon>Kitasatosporales</taxon>
        <taxon>Streptomycetaceae</taxon>
        <taxon>Streptomyces</taxon>
    </lineage>
</organism>
<comment type="caution">
    <text evidence="1">The sequence shown here is derived from an EMBL/GenBank/DDBJ whole genome shotgun (WGS) entry which is preliminary data.</text>
</comment>